<dbReference type="PANTHER" id="PTHR27003:SF380">
    <property type="entry name" value="MITOGEN-ACTIVATED PROTEIN (MAP) KINASE KINASE KINASE STE11, CRYPTOCOCCUS-RELATED"/>
    <property type="match status" value="1"/>
</dbReference>
<dbReference type="GO" id="GO:0004672">
    <property type="term" value="F:protein kinase activity"/>
    <property type="evidence" value="ECO:0000318"/>
    <property type="project" value="GO_Central"/>
</dbReference>
<keyword evidence="13" id="KW-1185">Reference proteome</keyword>
<dbReference type="FunFam" id="1.10.510.10:FF:001023">
    <property type="entry name" value="Os07g0541700 protein"/>
    <property type="match status" value="1"/>
</dbReference>
<dbReference type="InterPro" id="IPR045272">
    <property type="entry name" value="ANXUR1/2-like"/>
</dbReference>
<evidence type="ECO:0000313" key="13">
    <source>
        <dbReference type="Proteomes" id="UP000215914"/>
    </source>
</evidence>
<reference evidence="13" key="1">
    <citation type="journal article" date="2017" name="Nature">
        <title>The sunflower genome provides insights into oil metabolism, flowering and Asterid evolution.</title>
        <authorList>
            <person name="Badouin H."/>
            <person name="Gouzy J."/>
            <person name="Grassa C.J."/>
            <person name="Murat F."/>
            <person name="Staton S.E."/>
            <person name="Cottret L."/>
            <person name="Lelandais-Briere C."/>
            <person name="Owens G.L."/>
            <person name="Carrere S."/>
            <person name="Mayjonade B."/>
            <person name="Legrand L."/>
            <person name="Gill N."/>
            <person name="Kane N.C."/>
            <person name="Bowers J.E."/>
            <person name="Hubner S."/>
            <person name="Bellec A."/>
            <person name="Berard A."/>
            <person name="Berges H."/>
            <person name="Blanchet N."/>
            <person name="Boniface M.C."/>
            <person name="Brunel D."/>
            <person name="Catrice O."/>
            <person name="Chaidir N."/>
            <person name="Claudel C."/>
            <person name="Donnadieu C."/>
            <person name="Faraut T."/>
            <person name="Fievet G."/>
            <person name="Helmstetter N."/>
            <person name="King M."/>
            <person name="Knapp S.J."/>
            <person name="Lai Z."/>
            <person name="Le Paslier M.C."/>
            <person name="Lippi Y."/>
            <person name="Lorenzon L."/>
            <person name="Mandel J.R."/>
            <person name="Marage G."/>
            <person name="Marchand G."/>
            <person name="Marquand E."/>
            <person name="Bret-Mestries E."/>
            <person name="Morien E."/>
            <person name="Nambeesan S."/>
            <person name="Nguyen T."/>
            <person name="Pegot-Espagnet P."/>
            <person name="Pouilly N."/>
            <person name="Raftis F."/>
            <person name="Sallet E."/>
            <person name="Schiex T."/>
            <person name="Thomas J."/>
            <person name="Vandecasteele C."/>
            <person name="Vares D."/>
            <person name="Vear F."/>
            <person name="Vautrin S."/>
            <person name="Crespi M."/>
            <person name="Mangin B."/>
            <person name="Burke J.M."/>
            <person name="Salse J."/>
            <person name="Munos S."/>
            <person name="Vincourt P."/>
            <person name="Rieseberg L.H."/>
            <person name="Langlade N.B."/>
        </authorList>
    </citation>
    <scope>NUCLEOTIDE SEQUENCE [LARGE SCALE GENOMIC DNA]</scope>
    <source>
        <strain evidence="13">cv. SF193</strain>
    </source>
</reference>
<evidence type="ECO:0000256" key="1">
    <source>
        <dbReference type="ARBA" id="ARBA00012513"/>
    </source>
</evidence>
<keyword evidence="3" id="KW-0808">Transferase</keyword>
<evidence type="ECO:0000256" key="8">
    <source>
        <dbReference type="ARBA" id="ARBA00048679"/>
    </source>
</evidence>
<comment type="catalytic activity">
    <reaction evidence="8">
        <text>L-seryl-[protein] + ATP = O-phospho-L-seryl-[protein] + ADP + H(+)</text>
        <dbReference type="Rhea" id="RHEA:17989"/>
        <dbReference type="Rhea" id="RHEA-COMP:9863"/>
        <dbReference type="Rhea" id="RHEA-COMP:11604"/>
        <dbReference type="ChEBI" id="CHEBI:15378"/>
        <dbReference type="ChEBI" id="CHEBI:29999"/>
        <dbReference type="ChEBI" id="CHEBI:30616"/>
        <dbReference type="ChEBI" id="CHEBI:83421"/>
        <dbReference type="ChEBI" id="CHEBI:456216"/>
        <dbReference type="EC" id="2.7.11.1"/>
    </reaction>
</comment>
<proteinExistence type="inferred from homology"/>
<name>A0A251SUA5_HELAN</name>
<evidence type="ECO:0000256" key="4">
    <source>
        <dbReference type="ARBA" id="ARBA00022741"/>
    </source>
</evidence>
<dbReference type="EMBL" id="CM007902">
    <property type="protein sequence ID" value="OTG02113.1"/>
    <property type="molecule type" value="Genomic_DNA"/>
</dbReference>
<accession>A0A251SUA5</accession>
<keyword evidence="6 9" id="KW-0067">ATP-binding</keyword>
<gene>
    <name evidence="12" type="ORF">HannXRQ_Chr13g0409421</name>
</gene>
<dbReference type="PANTHER" id="PTHR27003">
    <property type="entry name" value="OS07G0166700 PROTEIN"/>
    <property type="match status" value="1"/>
</dbReference>
<feature type="binding site" evidence="9">
    <location>
        <position position="55"/>
    </location>
    <ligand>
        <name>ATP</name>
        <dbReference type="ChEBI" id="CHEBI:30616"/>
    </ligand>
</feature>
<dbReference type="FunFam" id="3.30.200.20:FF:000039">
    <property type="entry name" value="receptor-like protein kinase FERONIA"/>
    <property type="match status" value="1"/>
</dbReference>
<dbReference type="PROSITE" id="PS00107">
    <property type="entry name" value="PROTEIN_KINASE_ATP"/>
    <property type="match status" value="1"/>
</dbReference>
<dbReference type="InterPro" id="IPR017441">
    <property type="entry name" value="Protein_kinase_ATP_BS"/>
</dbReference>
<dbReference type="InParanoid" id="A0A251SUA5"/>
<dbReference type="PROSITE" id="PS50011">
    <property type="entry name" value="PROTEIN_KINASE_DOM"/>
    <property type="match status" value="1"/>
</dbReference>
<evidence type="ECO:0000259" key="11">
    <source>
        <dbReference type="PROSITE" id="PS50011"/>
    </source>
</evidence>
<evidence type="ECO:0000256" key="3">
    <source>
        <dbReference type="ARBA" id="ARBA00022679"/>
    </source>
</evidence>
<evidence type="ECO:0000313" key="12">
    <source>
        <dbReference type="EMBL" id="OTG02113.1"/>
    </source>
</evidence>
<dbReference type="GO" id="GO:0004714">
    <property type="term" value="F:transmembrane receptor protein tyrosine kinase activity"/>
    <property type="evidence" value="ECO:0007669"/>
    <property type="project" value="InterPro"/>
</dbReference>
<dbReference type="InterPro" id="IPR011009">
    <property type="entry name" value="Kinase-like_dom_sf"/>
</dbReference>
<keyword evidence="4 9" id="KW-0547">Nucleotide-binding</keyword>
<evidence type="ECO:0000256" key="10">
    <source>
        <dbReference type="RuleBase" id="RU000304"/>
    </source>
</evidence>
<dbReference type="InterPro" id="IPR000719">
    <property type="entry name" value="Prot_kinase_dom"/>
</dbReference>
<keyword evidence="2 10" id="KW-0723">Serine/threonine-protein kinase</keyword>
<evidence type="ECO:0000256" key="2">
    <source>
        <dbReference type="ARBA" id="ARBA00022527"/>
    </source>
</evidence>
<comment type="similarity">
    <text evidence="10">Belongs to the protein kinase superfamily.</text>
</comment>
<dbReference type="SMART" id="SM00220">
    <property type="entry name" value="S_TKc"/>
    <property type="match status" value="1"/>
</dbReference>
<evidence type="ECO:0000256" key="7">
    <source>
        <dbReference type="ARBA" id="ARBA00047899"/>
    </source>
</evidence>
<keyword evidence="5 12" id="KW-0418">Kinase</keyword>
<protein>
    <recommendedName>
        <fullName evidence="1">non-specific serine/threonine protein kinase</fullName>
        <ecNumber evidence="1">2.7.11.1</ecNumber>
    </recommendedName>
</protein>
<evidence type="ECO:0000256" key="5">
    <source>
        <dbReference type="ARBA" id="ARBA00022777"/>
    </source>
</evidence>
<dbReference type="EC" id="2.7.11.1" evidence="1"/>
<dbReference type="SUPFAM" id="SSF56112">
    <property type="entry name" value="Protein kinase-like (PK-like)"/>
    <property type="match status" value="1"/>
</dbReference>
<dbReference type="Gene3D" id="1.10.510.10">
    <property type="entry name" value="Transferase(Phosphotransferase) domain 1"/>
    <property type="match status" value="1"/>
</dbReference>
<evidence type="ECO:0000256" key="6">
    <source>
        <dbReference type="ARBA" id="ARBA00022840"/>
    </source>
</evidence>
<comment type="catalytic activity">
    <reaction evidence="7">
        <text>L-threonyl-[protein] + ATP = O-phospho-L-threonyl-[protein] + ADP + H(+)</text>
        <dbReference type="Rhea" id="RHEA:46608"/>
        <dbReference type="Rhea" id="RHEA-COMP:11060"/>
        <dbReference type="Rhea" id="RHEA-COMP:11605"/>
        <dbReference type="ChEBI" id="CHEBI:15378"/>
        <dbReference type="ChEBI" id="CHEBI:30013"/>
        <dbReference type="ChEBI" id="CHEBI:30616"/>
        <dbReference type="ChEBI" id="CHEBI:61977"/>
        <dbReference type="ChEBI" id="CHEBI:456216"/>
        <dbReference type="EC" id="2.7.11.1"/>
    </reaction>
</comment>
<dbReference type="Proteomes" id="UP000215914">
    <property type="component" value="Chromosome 13"/>
</dbReference>
<dbReference type="GO" id="GO:0004674">
    <property type="term" value="F:protein serine/threonine kinase activity"/>
    <property type="evidence" value="ECO:0007669"/>
    <property type="project" value="UniProtKB-KW"/>
</dbReference>
<organism evidence="12 13">
    <name type="scientific">Helianthus annuus</name>
    <name type="common">Common sunflower</name>
    <dbReference type="NCBI Taxonomy" id="4232"/>
    <lineage>
        <taxon>Eukaryota</taxon>
        <taxon>Viridiplantae</taxon>
        <taxon>Streptophyta</taxon>
        <taxon>Embryophyta</taxon>
        <taxon>Tracheophyta</taxon>
        <taxon>Spermatophyta</taxon>
        <taxon>Magnoliopsida</taxon>
        <taxon>eudicotyledons</taxon>
        <taxon>Gunneridae</taxon>
        <taxon>Pentapetalae</taxon>
        <taxon>asterids</taxon>
        <taxon>campanulids</taxon>
        <taxon>Asterales</taxon>
        <taxon>Asteraceae</taxon>
        <taxon>Asteroideae</taxon>
        <taxon>Heliantheae alliance</taxon>
        <taxon>Heliantheae</taxon>
        <taxon>Helianthus</taxon>
    </lineage>
</organism>
<dbReference type="Pfam" id="PF07714">
    <property type="entry name" value="PK_Tyr_Ser-Thr"/>
    <property type="match status" value="1"/>
</dbReference>
<evidence type="ECO:0000256" key="9">
    <source>
        <dbReference type="PROSITE-ProRule" id="PRU10141"/>
    </source>
</evidence>
<dbReference type="InterPro" id="IPR001245">
    <property type="entry name" value="Ser-Thr/Tyr_kinase_cat_dom"/>
</dbReference>
<feature type="domain" description="Protein kinase" evidence="11">
    <location>
        <begin position="24"/>
        <end position="307"/>
    </location>
</feature>
<dbReference type="Gene3D" id="3.30.200.20">
    <property type="entry name" value="Phosphorylase Kinase, domain 1"/>
    <property type="match status" value="1"/>
</dbReference>
<dbReference type="GO" id="GO:0005886">
    <property type="term" value="C:plasma membrane"/>
    <property type="evidence" value="ECO:0000318"/>
    <property type="project" value="GO_Central"/>
</dbReference>
<dbReference type="PROSITE" id="PS00108">
    <property type="entry name" value="PROTEIN_KINASE_ST"/>
    <property type="match status" value="1"/>
</dbReference>
<dbReference type="AlphaFoldDB" id="A0A251SUA5"/>
<dbReference type="InterPro" id="IPR008271">
    <property type="entry name" value="Ser/Thr_kinase_AS"/>
</dbReference>
<dbReference type="GO" id="GO:0005524">
    <property type="term" value="F:ATP binding"/>
    <property type="evidence" value="ECO:0007669"/>
    <property type="project" value="UniProtKB-UniRule"/>
</dbReference>
<sequence>MSFMEEFDHLKIQLKDIISATDNFARNKLIGRGGFGSVYKGELSCREGQIIVACKRLDRNFGQGNVEFLKEILMLSKCKHENLVSLLYFCIEGDERILVYEYASHGSLDRHLGDASLTWTQRLKICIGIARGLKYLHDPKETQQRVIHRDIKSSNILLDEKWAAKVSDFGLSKVGPANQPRTYLFSNAVGTPGYCDPIYWETGFLSKESDVYSFGVVLFEVMCGALCCEYYDGGQFKVLVHMWQKCFDKNRLDDIIFHGLKEQMDPLSFKTFSTIAYQCLKKAREERPTMAKIMQQLEIALKVQELFEDLGKSMNFEKMKKIAYRATYTLTYISQSHLLLLFLKGILVDDGKTWFWVNKKGEHCELISAERCISKYERLYLEPITRPVSRSVYHLVFIYFQF</sequence>